<evidence type="ECO:0000256" key="6">
    <source>
        <dbReference type="ARBA" id="ARBA00022737"/>
    </source>
</evidence>
<feature type="transmembrane region" description="Helical" evidence="17">
    <location>
        <begin position="485"/>
        <end position="505"/>
    </location>
</feature>
<evidence type="ECO:0000256" key="18">
    <source>
        <dbReference type="SAM" id="MobiDB-lite"/>
    </source>
</evidence>
<dbReference type="Pfam" id="PF01769">
    <property type="entry name" value="MgtE"/>
    <property type="match status" value="2"/>
</dbReference>
<feature type="transmembrane region" description="Helical" evidence="17">
    <location>
        <begin position="456"/>
        <end position="473"/>
    </location>
</feature>
<reference evidence="20" key="3">
    <citation type="submission" date="2025-09" db="UniProtKB">
        <authorList>
            <consortium name="Ensembl"/>
        </authorList>
    </citation>
    <scope>IDENTIFICATION</scope>
</reference>
<evidence type="ECO:0000256" key="9">
    <source>
        <dbReference type="ARBA" id="ARBA00023065"/>
    </source>
</evidence>
<dbReference type="InterPro" id="IPR036739">
    <property type="entry name" value="SLC41_membr_dom_sf"/>
</dbReference>
<dbReference type="AlphaFoldDB" id="A0A8C5GFU7"/>
<keyword evidence="5 17" id="KW-0812">Transmembrane</keyword>
<protein>
    <recommendedName>
        <fullName evidence="17">Solute carrier family 41 member</fullName>
    </recommendedName>
</protein>
<keyword evidence="3 17" id="KW-0813">Transport</keyword>
<feature type="transmembrane region" description="Helical" evidence="17">
    <location>
        <begin position="257"/>
        <end position="287"/>
    </location>
</feature>
<feature type="domain" description="SLC41A/MgtE integral membrane" evidence="19">
    <location>
        <begin position="185"/>
        <end position="318"/>
    </location>
</feature>
<dbReference type="GO" id="GO:0008324">
    <property type="term" value="F:monoatomic cation transmembrane transporter activity"/>
    <property type="evidence" value="ECO:0007669"/>
    <property type="project" value="UniProtKB-UniRule"/>
</dbReference>
<gene>
    <name evidence="20" type="primary">slc41a2b</name>
</gene>
<evidence type="ECO:0000256" key="10">
    <source>
        <dbReference type="ARBA" id="ARBA00023136"/>
    </source>
</evidence>
<name>A0A8C5GFU7_GOUWI</name>
<evidence type="ECO:0000256" key="16">
    <source>
        <dbReference type="ARBA" id="ARBA00046252"/>
    </source>
</evidence>
<proteinExistence type="inferred from homology"/>
<dbReference type="PANTHER" id="PTHR16228:SF25">
    <property type="entry name" value="SOLUTE CARRIER FAMILY 41 MEMBER 2"/>
    <property type="match status" value="1"/>
</dbReference>
<comment type="catalytic activity">
    <reaction evidence="11">
        <text>Mg(2+)(in) = Mg(2+)(out)</text>
        <dbReference type="Rhea" id="RHEA:29827"/>
        <dbReference type="ChEBI" id="CHEBI:18420"/>
    </reaction>
</comment>
<keyword evidence="9 17" id="KW-0406">Ion transport</keyword>
<dbReference type="Ensembl" id="ENSGWIT00000032459.1">
    <property type="protein sequence ID" value="ENSGWIP00000029745.1"/>
    <property type="gene ID" value="ENSGWIG00000015526.1"/>
</dbReference>
<dbReference type="Proteomes" id="UP000694680">
    <property type="component" value="Chromosome 6"/>
</dbReference>
<feature type="transmembrane region" description="Helical" evidence="17">
    <location>
        <begin position="332"/>
        <end position="351"/>
    </location>
</feature>
<feature type="transmembrane region" description="Helical" evidence="17">
    <location>
        <begin position="299"/>
        <end position="320"/>
    </location>
</feature>
<evidence type="ECO:0000256" key="4">
    <source>
        <dbReference type="ARBA" id="ARBA00022475"/>
    </source>
</evidence>
<dbReference type="GO" id="GO:0022890">
    <property type="term" value="F:inorganic cation transmembrane transporter activity"/>
    <property type="evidence" value="ECO:0007669"/>
    <property type="project" value="UniProtKB-UniRule"/>
</dbReference>
<evidence type="ECO:0000256" key="15">
    <source>
        <dbReference type="ARBA" id="ARBA00036293"/>
    </source>
</evidence>
<evidence type="ECO:0000256" key="14">
    <source>
        <dbReference type="ARBA" id="ARBA00036245"/>
    </source>
</evidence>
<feature type="domain" description="SLC41A/MgtE integral membrane" evidence="19">
    <location>
        <begin position="399"/>
        <end position="541"/>
    </location>
</feature>
<evidence type="ECO:0000256" key="7">
    <source>
        <dbReference type="ARBA" id="ARBA00022842"/>
    </source>
</evidence>
<dbReference type="GO" id="GO:0030001">
    <property type="term" value="P:metal ion transport"/>
    <property type="evidence" value="ECO:0007669"/>
    <property type="project" value="UniProtKB-UniRule"/>
</dbReference>
<accession>A0A8C5GFU7</accession>
<feature type="compositionally biased region" description="Acidic residues" evidence="18">
    <location>
        <begin position="116"/>
        <end position="128"/>
    </location>
</feature>
<evidence type="ECO:0000256" key="8">
    <source>
        <dbReference type="ARBA" id="ARBA00022989"/>
    </source>
</evidence>
<evidence type="ECO:0000259" key="19">
    <source>
        <dbReference type="Pfam" id="PF01769"/>
    </source>
</evidence>
<evidence type="ECO:0000256" key="12">
    <source>
        <dbReference type="ARBA" id="ARBA00036173"/>
    </source>
</evidence>
<keyword evidence="8 17" id="KW-1133">Transmembrane helix</keyword>
<keyword evidence="21" id="KW-1185">Reference proteome</keyword>
<comment type="similarity">
    <text evidence="2 17">Belongs to the SLC41A transporter family.</text>
</comment>
<evidence type="ECO:0000313" key="21">
    <source>
        <dbReference type="Proteomes" id="UP000694680"/>
    </source>
</evidence>
<dbReference type="FunFam" id="1.10.357.20:FF:000001">
    <property type="entry name" value="Solute carrier family 41 member 2"/>
    <property type="match status" value="1"/>
</dbReference>
<evidence type="ECO:0000313" key="20">
    <source>
        <dbReference type="Ensembl" id="ENSGWIP00000029745.1"/>
    </source>
</evidence>
<feature type="transmembrane region" description="Helical" evidence="17">
    <location>
        <begin position="231"/>
        <end position="251"/>
    </location>
</feature>
<evidence type="ECO:0000256" key="11">
    <source>
        <dbReference type="ARBA" id="ARBA00034269"/>
    </source>
</evidence>
<evidence type="ECO:0000256" key="5">
    <source>
        <dbReference type="ARBA" id="ARBA00022692"/>
    </source>
</evidence>
<dbReference type="InterPro" id="IPR045349">
    <property type="entry name" value="SLC41A1-3"/>
</dbReference>
<dbReference type="SUPFAM" id="SSF161093">
    <property type="entry name" value="MgtE membrane domain-like"/>
    <property type="match status" value="2"/>
</dbReference>
<dbReference type="PANTHER" id="PTHR16228">
    <property type="entry name" value="DIVALENT CATION TRANSPORTER SOLUTE CARRIER FAMILY 41"/>
    <property type="match status" value="1"/>
</dbReference>
<keyword evidence="10 17" id="KW-0472">Membrane</keyword>
<reference evidence="20" key="2">
    <citation type="submission" date="2025-08" db="UniProtKB">
        <authorList>
            <consortium name="Ensembl"/>
        </authorList>
    </citation>
    <scope>IDENTIFICATION</scope>
</reference>
<dbReference type="FunFam" id="1.10.357.20:FF:000002">
    <property type="entry name" value="Solute carrier family 41, member 2"/>
    <property type="match status" value="1"/>
</dbReference>
<comment type="function">
    <text evidence="16">Acts as a plasma-membrane magnesium transporter. Can also mediate the transport of other divalent metal cations in an order of Ba(2+) &gt; Ni(2+) &gt; Co(2+) &gt; Fe(2+) &gt; Mn(2+).</text>
</comment>
<comment type="subcellular location">
    <subcellularLocation>
        <location evidence="1">Cell membrane</location>
        <topology evidence="1">Multi-pass membrane protein</topology>
    </subcellularLocation>
    <subcellularLocation>
        <location evidence="17">Membrane</location>
        <topology evidence="17">Multi-pass membrane protein</topology>
    </subcellularLocation>
</comment>
<evidence type="ECO:0000256" key="1">
    <source>
        <dbReference type="ARBA" id="ARBA00004651"/>
    </source>
</evidence>
<evidence type="ECO:0000256" key="13">
    <source>
        <dbReference type="ARBA" id="ARBA00036243"/>
    </source>
</evidence>
<comment type="catalytic activity">
    <reaction evidence="14">
        <text>Co(2+)(in) = Co(2+)(out)</text>
        <dbReference type="Rhea" id="RHEA:28578"/>
        <dbReference type="ChEBI" id="CHEBI:48828"/>
    </reaction>
</comment>
<keyword evidence="4" id="KW-1003">Cell membrane</keyword>
<reference evidence="20" key="1">
    <citation type="submission" date="2020-06" db="EMBL/GenBank/DDBJ databases">
        <authorList>
            <consortium name="Wellcome Sanger Institute Data Sharing"/>
        </authorList>
    </citation>
    <scope>NUCLEOTIDE SEQUENCE [LARGE SCALE GENOMIC DNA]</scope>
</reference>
<feature type="region of interest" description="Disordered" evidence="18">
    <location>
        <begin position="88"/>
        <end position="134"/>
    </location>
</feature>
<feature type="transmembrane region" description="Helical" evidence="17">
    <location>
        <begin position="363"/>
        <end position="383"/>
    </location>
</feature>
<comment type="function">
    <text evidence="17">Acts as a magnesium transporter.</text>
</comment>
<evidence type="ECO:0000256" key="17">
    <source>
        <dbReference type="RuleBase" id="RU369007"/>
    </source>
</evidence>
<comment type="catalytic activity">
    <reaction evidence="15">
        <text>Ni(2+)(in) = Ni(2+)(out)</text>
        <dbReference type="Rhea" id="RHEA:29831"/>
        <dbReference type="ChEBI" id="CHEBI:49786"/>
    </reaction>
</comment>
<feature type="transmembrane region" description="Helical" evidence="17">
    <location>
        <begin position="526"/>
        <end position="549"/>
    </location>
</feature>
<dbReference type="Gene3D" id="1.10.357.20">
    <property type="entry name" value="SLC41 divalent cation transporters, integral membrane domain"/>
    <property type="match status" value="2"/>
</dbReference>
<comment type="catalytic activity">
    <reaction evidence="12">
        <text>Mn(2+)(in) = Mn(2+)(out)</text>
        <dbReference type="Rhea" id="RHEA:28699"/>
        <dbReference type="ChEBI" id="CHEBI:29035"/>
    </reaction>
</comment>
<keyword evidence="6" id="KW-0677">Repeat</keyword>
<feature type="transmembrane region" description="Helical" evidence="17">
    <location>
        <begin position="395"/>
        <end position="412"/>
    </location>
</feature>
<evidence type="ECO:0000256" key="2">
    <source>
        <dbReference type="ARBA" id="ARBA00009749"/>
    </source>
</evidence>
<dbReference type="InterPro" id="IPR006667">
    <property type="entry name" value="SLC41_membr_dom"/>
</dbReference>
<organism evidence="20 21">
    <name type="scientific">Gouania willdenowi</name>
    <name type="common">Blunt-snouted clingfish</name>
    <name type="synonym">Lepadogaster willdenowi</name>
    <dbReference type="NCBI Taxonomy" id="441366"/>
    <lineage>
        <taxon>Eukaryota</taxon>
        <taxon>Metazoa</taxon>
        <taxon>Chordata</taxon>
        <taxon>Craniata</taxon>
        <taxon>Vertebrata</taxon>
        <taxon>Euteleostomi</taxon>
        <taxon>Actinopterygii</taxon>
        <taxon>Neopterygii</taxon>
        <taxon>Teleostei</taxon>
        <taxon>Neoteleostei</taxon>
        <taxon>Acanthomorphata</taxon>
        <taxon>Ovalentaria</taxon>
        <taxon>Blenniimorphae</taxon>
        <taxon>Blenniiformes</taxon>
        <taxon>Gobiesocoidei</taxon>
        <taxon>Gobiesocidae</taxon>
        <taxon>Gobiesocinae</taxon>
        <taxon>Gouania</taxon>
    </lineage>
</organism>
<feature type="transmembrane region" description="Helical" evidence="17">
    <location>
        <begin position="142"/>
        <end position="166"/>
    </location>
</feature>
<comment type="catalytic activity">
    <reaction evidence="13">
        <text>Fe(2+)(in) = Fe(2+)(out)</text>
        <dbReference type="Rhea" id="RHEA:28486"/>
        <dbReference type="ChEBI" id="CHEBI:29033"/>
    </reaction>
</comment>
<sequence>MSIQNLGGSIGESLGSSLTVALSLKSASTGWISSMFHTMVPTGYTKLQDERLAMVDLGSKPEAGSLQNGYRPEAAHIEGRRVLDRASRSSLSLSDCGDGEYSETEPMLAERRPSGEEADGEEEEEEEGLGSQHLNMPKESPLAMAFQILVPFLLAGFGTVSAGMVLDIVQHWQAFQYITEIFILVPALLGLKGNLEMTLASRLSTAVNVGKMDSPIEKWNLIIGNLALKQVQATVVGFLAAVAAVILGWIPEGKFQMSHAVLLCSSSVATAFIASLLQGIIMVGVIVGSKKTGINPDNVATPIAASFGDLITLAILAWISQGLYQCLDSYSYVSSLVCAFFMCLTPLWIIISSKHPASRTLLYSGWEPVITAMLISSIGGLILDKTVSDPNLAGIVVYTPVINGIGGNLVAIQSSRISTYLHFHCAPGEVPEEAKGCYYPCRTFCGTGANHRSAQVLVLLVIPGHLIFLYTIHLMKSGHTTLTPIFMSVYLAAAMLQVLLLLCIADWMVHSMWRSGKDPDSFSIPYLTALGDLLGTAFLALSFHFLWLIGDQDSDVGD</sequence>
<dbReference type="GO" id="GO:0005886">
    <property type="term" value="C:plasma membrane"/>
    <property type="evidence" value="ECO:0007669"/>
    <property type="project" value="UniProtKB-SubCell"/>
</dbReference>
<evidence type="ECO:0000256" key="3">
    <source>
        <dbReference type="ARBA" id="ARBA00022448"/>
    </source>
</evidence>
<keyword evidence="7 17" id="KW-0460">Magnesium</keyword>